<dbReference type="SUPFAM" id="SSF51735">
    <property type="entry name" value="NAD(P)-binding Rossmann-fold domains"/>
    <property type="match status" value="1"/>
</dbReference>
<protein>
    <recommendedName>
        <fullName evidence="4">NAD(P)-binding protein</fullName>
    </recommendedName>
</protein>
<evidence type="ECO:0008006" key="4">
    <source>
        <dbReference type="Google" id="ProtNLM"/>
    </source>
</evidence>
<keyword evidence="3" id="KW-1185">Reference proteome</keyword>
<dbReference type="InterPro" id="IPR036291">
    <property type="entry name" value="NAD(P)-bd_dom_sf"/>
</dbReference>
<evidence type="ECO:0000256" key="1">
    <source>
        <dbReference type="ARBA" id="ARBA00023002"/>
    </source>
</evidence>
<dbReference type="PANTHER" id="PTHR47534">
    <property type="entry name" value="YALI0E05731P"/>
    <property type="match status" value="1"/>
</dbReference>
<gene>
    <name evidence="2" type="ORF">BU23DRAFT_143159</name>
</gene>
<dbReference type="PANTHER" id="PTHR47534:SF3">
    <property type="entry name" value="ALCOHOL DEHYDROGENASE-LIKE C-TERMINAL DOMAIN-CONTAINING PROTEIN"/>
    <property type="match status" value="1"/>
</dbReference>
<dbReference type="AlphaFoldDB" id="A0A6A5V8B8"/>
<dbReference type="Gene3D" id="3.40.50.720">
    <property type="entry name" value="NAD(P)-binding Rossmann-like Domain"/>
    <property type="match status" value="1"/>
</dbReference>
<proteinExistence type="predicted"/>
<evidence type="ECO:0000313" key="3">
    <source>
        <dbReference type="Proteomes" id="UP000800036"/>
    </source>
</evidence>
<dbReference type="InterPro" id="IPR052228">
    <property type="entry name" value="Sec_Metab_Biosynth_Oxidored"/>
</dbReference>
<dbReference type="OrthoDB" id="2898509at2759"/>
<organism evidence="2 3">
    <name type="scientific">Bimuria novae-zelandiae CBS 107.79</name>
    <dbReference type="NCBI Taxonomy" id="1447943"/>
    <lineage>
        <taxon>Eukaryota</taxon>
        <taxon>Fungi</taxon>
        <taxon>Dikarya</taxon>
        <taxon>Ascomycota</taxon>
        <taxon>Pezizomycotina</taxon>
        <taxon>Dothideomycetes</taxon>
        <taxon>Pleosporomycetidae</taxon>
        <taxon>Pleosporales</taxon>
        <taxon>Massarineae</taxon>
        <taxon>Didymosphaeriaceae</taxon>
        <taxon>Bimuria</taxon>
    </lineage>
</organism>
<evidence type="ECO:0000313" key="2">
    <source>
        <dbReference type="EMBL" id="KAF1973098.1"/>
    </source>
</evidence>
<name>A0A6A5V8B8_9PLEO</name>
<dbReference type="Pfam" id="PF00106">
    <property type="entry name" value="adh_short"/>
    <property type="match status" value="1"/>
</dbReference>
<dbReference type="Proteomes" id="UP000800036">
    <property type="component" value="Unassembled WGS sequence"/>
</dbReference>
<keyword evidence="1" id="KW-0560">Oxidoreductase</keyword>
<accession>A0A6A5V8B8</accession>
<reference evidence="2" key="1">
    <citation type="journal article" date="2020" name="Stud. Mycol.">
        <title>101 Dothideomycetes genomes: a test case for predicting lifestyles and emergence of pathogens.</title>
        <authorList>
            <person name="Haridas S."/>
            <person name="Albert R."/>
            <person name="Binder M."/>
            <person name="Bloem J."/>
            <person name="Labutti K."/>
            <person name="Salamov A."/>
            <person name="Andreopoulos B."/>
            <person name="Baker S."/>
            <person name="Barry K."/>
            <person name="Bills G."/>
            <person name="Bluhm B."/>
            <person name="Cannon C."/>
            <person name="Castanera R."/>
            <person name="Culley D."/>
            <person name="Daum C."/>
            <person name="Ezra D."/>
            <person name="Gonzalez J."/>
            <person name="Henrissat B."/>
            <person name="Kuo A."/>
            <person name="Liang C."/>
            <person name="Lipzen A."/>
            <person name="Lutzoni F."/>
            <person name="Magnuson J."/>
            <person name="Mondo S."/>
            <person name="Nolan M."/>
            <person name="Ohm R."/>
            <person name="Pangilinan J."/>
            <person name="Park H.-J."/>
            <person name="Ramirez L."/>
            <person name="Alfaro M."/>
            <person name="Sun H."/>
            <person name="Tritt A."/>
            <person name="Yoshinaga Y."/>
            <person name="Zwiers L.-H."/>
            <person name="Turgeon B."/>
            <person name="Goodwin S."/>
            <person name="Spatafora J."/>
            <person name="Crous P."/>
            <person name="Grigoriev I."/>
        </authorList>
    </citation>
    <scope>NUCLEOTIDE SEQUENCE</scope>
    <source>
        <strain evidence="2">CBS 107.79</strain>
    </source>
</reference>
<dbReference type="EMBL" id="ML976683">
    <property type="protein sequence ID" value="KAF1973098.1"/>
    <property type="molecule type" value="Genomic_DNA"/>
</dbReference>
<sequence length="329" mass="35464">MVDLQTILSSNRNLPSHLTAVFVGGTSGIGLYTLLALAQHCAHLTIYLIGRSQSSASSILAQLHIINPAGVYTFLQSDVSLMTNVDAVCAQIRAKEPFINILVQSQGTLSVGQETTEGMHVTASLVLHSRHRFTLNLLPLLEKADGVRRVVSIFTGTKEGPIPPSVTELQMRTLKNPLKARGLAASCVTLLMEEAARRAPTVGFVHTFPGFVSSGINRDLNIVFRALGKAVEVVGGSWLLVPKEESGERNLWLATSPRFAGGADGEKVDRAIGTDGKVGSGVYVVDEKGEAGGEAVVKVLKDLRAQKKDEWVWEEVRKDFVRITGKESL</sequence>
<dbReference type="GO" id="GO:0016491">
    <property type="term" value="F:oxidoreductase activity"/>
    <property type="evidence" value="ECO:0007669"/>
    <property type="project" value="UniProtKB-KW"/>
</dbReference>
<dbReference type="InterPro" id="IPR002347">
    <property type="entry name" value="SDR_fam"/>
</dbReference>